<dbReference type="Proteomes" id="UP000697127">
    <property type="component" value="Unassembled WGS sequence"/>
</dbReference>
<dbReference type="EMBL" id="PUHW01000051">
    <property type="protein sequence ID" value="KAG0689992.1"/>
    <property type="molecule type" value="Genomic_DNA"/>
</dbReference>
<name>A0A9P6WPN9_9ASCO</name>
<evidence type="ECO:0000313" key="2">
    <source>
        <dbReference type="Proteomes" id="UP000697127"/>
    </source>
</evidence>
<proteinExistence type="predicted"/>
<evidence type="ECO:0000313" key="1">
    <source>
        <dbReference type="EMBL" id="KAG0689992.1"/>
    </source>
</evidence>
<dbReference type="AlphaFoldDB" id="A0A9P6WPN9"/>
<organism evidence="1 2">
    <name type="scientific">Pichia californica</name>
    <dbReference type="NCBI Taxonomy" id="460514"/>
    <lineage>
        <taxon>Eukaryota</taxon>
        <taxon>Fungi</taxon>
        <taxon>Dikarya</taxon>
        <taxon>Ascomycota</taxon>
        <taxon>Saccharomycotina</taxon>
        <taxon>Pichiomycetes</taxon>
        <taxon>Pichiales</taxon>
        <taxon>Pichiaceae</taxon>
        <taxon>Pichia</taxon>
    </lineage>
</organism>
<protein>
    <submittedName>
        <fullName evidence="1">Uncharacterized protein</fullName>
    </submittedName>
</protein>
<accession>A0A9P6WPN9</accession>
<reference evidence="1" key="1">
    <citation type="submission" date="2020-11" db="EMBL/GenBank/DDBJ databases">
        <title>Kefir isolates.</title>
        <authorList>
            <person name="Marcisauskas S."/>
            <person name="Kim Y."/>
            <person name="Blasche S."/>
        </authorList>
    </citation>
    <scope>NUCLEOTIDE SEQUENCE</scope>
    <source>
        <strain evidence="1">Olga-1</strain>
    </source>
</reference>
<keyword evidence="2" id="KW-1185">Reference proteome</keyword>
<comment type="caution">
    <text evidence="1">The sequence shown here is derived from an EMBL/GenBank/DDBJ whole genome shotgun (WGS) entry which is preliminary data.</text>
</comment>
<sequence length="304" mass="35504">MQKLQKYLLPLESKVKSTGFYASAYIEIKIKNLNQLKQISETVTITNQNLLNELIKLRKGEYDKINYKFNLMSCSPLHIDLPFNILLKDNNIIFNDEGDPSIKIFNKYFKFKNIKSNILNIDGWWPIEFKSINSRIRTSEYHISLLPIIMFNSFEESIKFKNEFLNEFYKIKNSNNNNNNQIITNNNSLKILPKYDYSKFFLGLNINREYNTELSNLQREIYEIREKSENKGYVIGELAGHLIDWKESVLHMSVGVCNQAGTGFGQDELIFLNSVLSRSSSSDKPLYLEQGRVVFVFNGEQIRV</sequence>
<gene>
    <name evidence="1" type="ORF">C6P40_004104</name>
</gene>